<dbReference type="InParanoid" id="A0A066V1Y7"/>
<organism evidence="2 3">
    <name type="scientific">Tilletiaria anomala (strain ATCC 24038 / CBS 436.72 / UBC 951)</name>
    <dbReference type="NCBI Taxonomy" id="1037660"/>
    <lineage>
        <taxon>Eukaryota</taxon>
        <taxon>Fungi</taxon>
        <taxon>Dikarya</taxon>
        <taxon>Basidiomycota</taxon>
        <taxon>Ustilaginomycotina</taxon>
        <taxon>Exobasidiomycetes</taxon>
        <taxon>Georgefischeriales</taxon>
        <taxon>Tilletiariaceae</taxon>
        <taxon>Tilletiaria</taxon>
    </lineage>
</organism>
<comment type="caution">
    <text evidence="2">The sequence shown here is derived from an EMBL/GenBank/DDBJ whole genome shotgun (WGS) entry which is preliminary data.</text>
</comment>
<keyword evidence="3" id="KW-1185">Reference proteome</keyword>
<dbReference type="GeneID" id="25267806"/>
<feature type="region of interest" description="Disordered" evidence="1">
    <location>
        <begin position="14"/>
        <end position="96"/>
    </location>
</feature>
<accession>A0A066V1Y7</accession>
<reference evidence="2 3" key="1">
    <citation type="submission" date="2014-05" db="EMBL/GenBank/DDBJ databases">
        <title>Draft genome sequence of a rare smut relative, Tilletiaria anomala UBC 951.</title>
        <authorList>
            <consortium name="DOE Joint Genome Institute"/>
            <person name="Toome M."/>
            <person name="Kuo A."/>
            <person name="Henrissat B."/>
            <person name="Lipzen A."/>
            <person name="Tritt A."/>
            <person name="Yoshinaga Y."/>
            <person name="Zane M."/>
            <person name="Barry K."/>
            <person name="Grigoriev I.V."/>
            <person name="Spatafora J.W."/>
            <person name="Aimea M.C."/>
        </authorList>
    </citation>
    <scope>NUCLEOTIDE SEQUENCE [LARGE SCALE GENOMIC DNA]</scope>
    <source>
        <strain evidence="2 3">UBC 951</strain>
    </source>
</reference>
<dbReference type="AlphaFoldDB" id="A0A066V1Y7"/>
<sequence>MCALHISDICTIIPHPKQRRTQQDGPVLTTLSSPCSHQHHHQQRPGGRGASRRVRAVPELIDQTAKKKREAKNARSSLSRPPPSNFGSLAPKKVSTAQRPFAVCSLATREARPCAT</sequence>
<gene>
    <name evidence="2" type="ORF">K437DRAFT_78059</name>
</gene>
<name>A0A066V1Y7_TILAU</name>
<evidence type="ECO:0000256" key="1">
    <source>
        <dbReference type="SAM" id="MobiDB-lite"/>
    </source>
</evidence>
<dbReference type="Proteomes" id="UP000027361">
    <property type="component" value="Unassembled WGS sequence"/>
</dbReference>
<protein>
    <submittedName>
        <fullName evidence="2">Uncharacterized protein</fullName>
    </submittedName>
</protein>
<dbReference type="EMBL" id="JMSN01000213">
    <property type="protein sequence ID" value="KDN35456.1"/>
    <property type="molecule type" value="Genomic_DNA"/>
</dbReference>
<dbReference type="HOGENOM" id="CLU_2098525_0_0_1"/>
<dbReference type="RefSeq" id="XP_013239797.1">
    <property type="nucleotide sequence ID" value="XM_013384343.1"/>
</dbReference>
<proteinExistence type="predicted"/>
<evidence type="ECO:0000313" key="3">
    <source>
        <dbReference type="Proteomes" id="UP000027361"/>
    </source>
</evidence>
<evidence type="ECO:0000313" key="2">
    <source>
        <dbReference type="EMBL" id="KDN35456.1"/>
    </source>
</evidence>